<dbReference type="EMBL" id="CAJNNW010025928">
    <property type="protein sequence ID" value="CAE8681099.1"/>
    <property type="molecule type" value="Genomic_DNA"/>
</dbReference>
<dbReference type="AlphaFoldDB" id="A0A813JMM2"/>
<evidence type="ECO:0000313" key="2">
    <source>
        <dbReference type="EMBL" id="CAE8681099.1"/>
    </source>
</evidence>
<gene>
    <name evidence="2" type="ORF">PGLA2088_LOCUS22276</name>
</gene>
<name>A0A813JMM2_POLGL</name>
<dbReference type="Proteomes" id="UP000626109">
    <property type="component" value="Unassembled WGS sequence"/>
</dbReference>
<reference evidence="2" key="1">
    <citation type="submission" date="2021-02" db="EMBL/GenBank/DDBJ databases">
        <authorList>
            <person name="Dougan E. K."/>
            <person name="Rhodes N."/>
            <person name="Thang M."/>
            <person name="Chan C."/>
        </authorList>
    </citation>
    <scope>NUCLEOTIDE SEQUENCE</scope>
</reference>
<protein>
    <submittedName>
        <fullName evidence="2">Uncharacterized protein</fullName>
    </submittedName>
</protein>
<feature type="region of interest" description="Disordered" evidence="1">
    <location>
        <begin position="94"/>
        <end position="121"/>
    </location>
</feature>
<feature type="compositionally biased region" description="Basic and acidic residues" evidence="1">
    <location>
        <begin position="28"/>
        <end position="46"/>
    </location>
</feature>
<proteinExistence type="predicted"/>
<evidence type="ECO:0000313" key="3">
    <source>
        <dbReference type="Proteomes" id="UP000626109"/>
    </source>
</evidence>
<feature type="region of interest" description="Disordered" evidence="1">
    <location>
        <begin position="1"/>
        <end position="58"/>
    </location>
</feature>
<evidence type="ECO:0000256" key="1">
    <source>
        <dbReference type="SAM" id="MobiDB-lite"/>
    </source>
</evidence>
<comment type="caution">
    <text evidence="2">The sequence shown here is derived from an EMBL/GenBank/DDBJ whole genome shotgun (WGS) entry which is preliminary data.</text>
</comment>
<organism evidence="2 3">
    <name type="scientific">Polarella glacialis</name>
    <name type="common">Dinoflagellate</name>
    <dbReference type="NCBI Taxonomy" id="89957"/>
    <lineage>
        <taxon>Eukaryota</taxon>
        <taxon>Sar</taxon>
        <taxon>Alveolata</taxon>
        <taxon>Dinophyceae</taxon>
        <taxon>Suessiales</taxon>
        <taxon>Suessiaceae</taxon>
        <taxon>Polarella</taxon>
    </lineage>
</organism>
<sequence>MGKKAAVKEQEKQQAPAIVEEEEPPVAAEREGPPSGKSKKDLIAAKKKEKSGRNNDALDLMEQEQREAAKQRIVDRLLRMLLVGFVLDAMKGKEESANGNGAREVKVGKKKGLSSGREEESEGFSVKSLRQKADTYGGPMLMLAFTVALFAVRAAEEGYAPAGADEYQAYFTAKKKSDIKAPCLCRVEQRPSRNESDSMGDAAMAEAPEMLLVMPQFAAAVASSVSLAACLGWREELTGAETFAKISKAYDLHSGVDIASTTKPFWDYAAMSCVLTMIVP</sequence>
<feature type="compositionally biased region" description="Basic and acidic residues" evidence="1">
    <location>
        <begin position="1"/>
        <end position="12"/>
    </location>
</feature>
<accession>A0A813JMM2</accession>